<sequence>MTSPDSRDNQDNFDLGFDEIPADALERLPDPELARHWPQSLVDMLQVIEAEYVAVGIAPRIAQRLAFSTLRILAYYHGGQVFYLAKGDQLDRALRDHQIWCEFDGSNHAELARRYDKGVMQIYKILAEQRSLHRNRVQPGLF</sequence>
<protein>
    <recommendedName>
        <fullName evidence="1">Mor transcription activator domain-containing protein</fullName>
    </recommendedName>
</protein>
<dbReference type="Proteomes" id="UP001165308">
    <property type="component" value="Unassembled WGS sequence"/>
</dbReference>
<feature type="domain" description="Mor transcription activator" evidence="1">
    <location>
        <begin position="36"/>
        <end position="141"/>
    </location>
</feature>
<gene>
    <name evidence="2" type="ORF">M8006_17265</name>
</gene>
<keyword evidence="3" id="KW-1185">Reference proteome</keyword>
<reference evidence="2" key="1">
    <citation type="submission" date="2022-05" db="EMBL/GenBank/DDBJ databases">
        <title>Halomonas geminus sp. nov. and Halomonas llamarensis sp. nov. isolated from high-altitude salars of the Atacama Desert.</title>
        <authorList>
            <person name="Hintersatz C."/>
            <person name="Rojas L.A."/>
            <person name="Wei T.-S."/>
            <person name="Kutschke S."/>
            <person name="Lehmann F."/>
            <person name="Jain R."/>
            <person name="Pollmann K."/>
        </authorList>
    </citation>
    <scope>NUCLEOTIDE SEQUENCE</scope>
    <source>
        <strain evidence="2">ATCHA</strain>
    </source>
</reference>
<accession>A0ABT0SV47</accession>
<dbReference type="PANTHER" id="PTHR37812:SF1">
    <property type="entry name" value="MU-LIKE PROPHAGE FLUMU PROTEIN C"/>
    <property type="match status" value="1"/>
</dbReference>
<dbReference type="InterPro" id="IPR014875">
    <property type="entry name" value="Mor_transcription_activator"/>
</dbReference>
<comment type="caution">
    <text evidence="2">The sequence shown here is derived from an EMBL/GenBank/DDBJ whole genome shotgun (WGS) entry which is preliminary data.</text>
</comment>
<dbReference type="Gene3D" id="1.10.10.60">
    <property type="entry name" value="Homeodomain-like"/>
    <property type="match status" value="1"/>
</dbReference>
<dbReference type="SUPFAM" id="SSF46689">
    <property type="entry name" value="Homeodomain-like"/>
    <property type="match status" value="1"/>
</dbReference>
<dbReference type="PANTHER" id="PTHR37812">
    <property type="entry name" value="MU-LIKE PROPHAGE FLUMU PROTEIN C"/>
    <property type="match status" value="1"/>
</dbReference>
<proteinExistence type="predicted"/>
<dbReference type="InterPro" id="IPR052411">
    <property type="entry name" value="c-mor_Regulatory_Protein"/>
</dbReference>
<organism evidence="2 3">
    <name type="scientific">Halomonas llamarensis</name>
    <dbReference type="NCBI Taxonomy" id="2945104"/>
    <lineage>
        <taxon>Bacteria</taxon>
        <taxon>Pseudomonadati</taxon>
        <taxon>Pseudomonadota</taxon>
        <taxon>Gammaproteobacteria</taxon>
        <taxon>Oceanospirillales</taxon>
        <taxon>Halomonadaceae</taxon>
        <taxon>Halomonas</taxon>
    </lineage>
</organism>
<evidence type="ECO:0000259" key="1">
    <source>
        <dbReference type="Pfam" id="PF08765"/>
    </source>
</evidence>
<name>A0ABT0SV47_9GAMM</name>
<evidence type="ECO:0000313" key="2">
    <source>
        <dbReference type="EMBL" id="MCL7931705.1"/>
    </source>
</evidence>
<evidence type="ECO:0000313" key="3">
    <source>
        <dbReference type="Proteomes" id="UP001165308"/>
    </source>
</evidence>
<dbReference type="Pfam" id="PF08765">
    <property type="entry name" value="Mor"/>
    <property type="match status" value="1"/>
</dbReference>
<dbReference type="RefSeq" id="WP_250084391.1">
    <property type="nucleotide sequence ID" value="NZ_JAMJPJ010000056.1"/>
</dbReference>
<dbReference type="InterPro" id="IPR009057">
    <property type="entry name" value="Homeodomain-like_sf"/>
</dbReference>
<dbReference type="EMBL" id="JAMJPJ010000056">
    <property type="protein sequence ID" value="MCL7931705.1"/>
    <property type="molecule type" value="Genomic_DNA"/>
</dbReference>